<dbReference type="EMBL" id="AP026866">
    <property type="protein sequence ID" value="BDS06398.1"/>
    <property type="molecule type" value="Genomic_DNA"/>
</dbReference>
<name>A0AAT9FK62_9BACT</name>
<dbReference type="AlphaFoldDB" id="A0AAT9FK62"/>
<evidence type="ECO:0000313" key="2">
    <source>
        <dbReference type="EMBL" id="BDS06398.1"/>
    </source>
</evidence>
<dbReference type="InterPro" id="IPR002881">
    <property type="entry name" value="DUF58"/>
</dbReference>
<protein>
    <recommendedName>
        <fullName evidence="1">DUF58 domain-containing protein</fullName>
    </recommendedName>
</protein>
<dbReference type="KEGG" id="osu:NT6N_14380"/>
<dbReference type="PANTHER" id="PTHR33608">
    <property type="entry name" value="BLL2464 PROTEIN"/>
    <property type="match status" value="1"/>
</dbReference>
<dbReference type="Pfam" id="PF01882">
    <property type="entry name" value="DUF58"/>
    <property type="match status" value="1"/>
</dbReference>
<feature type="domain" description="DUF58" evidence="1">
    <location>
        <begin position="50"/>
        <end position="245"/>
    </location>
</feature>
<evidence type="ECO:0000259" key="1">
    <source>
        <dbReference type="Pfam" id="PF01882"/>
    </source>
</evidence>
<dbReference type="PANTHER" id="PTHR33608:SF6">
    <property type="entry name" value="BLL2464 PROTEIN"/>
    <property type="match status" value="1"/>
</dbReference>
<proteinExistence type="predicted"/>
<gene>
    <name evidence="2" type="ORF">NT6N_14380</name>
</gene>
<sequence>MTHEQLATLYHKASVCTERLTLPFRSQVWRGMAGEFQGAGTGSSIDFQDHRAYVPGDDPRHINWQAYARTGNYSMKLYREEVRPVIDIIMDASESMFFETDKAERSAELFYFAVLSAVQAGASTRLHVLRGDGYREIPMDAVNSHLWYETAKNIPSENPATSLALDKVPMRGNAIRVLISDLLFEGDPTHPLRLLTQQQGKAIMLVPFLQSEARPEWEGNYEFIDAEQTSHHPHRIEKSTLKLYYKAYAEHFAQWHSAARRFNAPLARVSADTDLLEALNEEAVTAGALTIS</sequence>
<organism evidence="2">
    <name type="scientific">Oceaniferula spumae</name>
    <dbReference type="NCBI Taxonomy" id="2979115"/>
    <lineage>
        <taxon>Bacteria</taxon>
        <taxon>Pseudomonadati</taxon>
        <taxon>Verrucomicrobiota</taxon>
        <taxon>Verrucomicrobiia</taxon>
        <taxon>Verrucomicrobiales</taxon>
        <taxon>Verrucomicrobiaceae</taxon>
        <taxon>Oceaniferula</taxon>
    </lineage>
</organism>
<accession>A0AAT9FK62</accession>
<reference evidence="2" key="1">
    <citation type="submission" date="2024-07" db="EMBL/GenBank/DDBJ databases">
        <title>Complete genome sequence of Verrucomicrobiaceae bacterium NT6N.</title>
        <authorList>
            <person name="Huang C."/>
            <person name="Takami H."/>
            <person name="Hamasaki K."/>
        </authorList>
    </citation>
    <scope>NUCLEOTIDE SEQUENCE</scope>
    <source>
        <strain evidence="2">NT6N</strain>
    </source>
</reference>